<feature type="domain" description="Exosome complex component CSL4 C-terminal" evidence="4">
    <location>
        <begin position="104"/>
        <end position="133"/>
    </location>
</feature>
<dbReference type="InterPro" id="IPR012340">
    <property type="entry name" value="NA-bd_OB-fold"/>
</dbReference>
<name>A0A2A9MGL1_BESBE</name>
<evidence type="ECO:0000313" key="6">
    <source>
        <dbReference type="EMBL" id="PFH34532.1"/>
    </source>
</evidence>
<dbReference type="KEGG" id="bbes:BESB_065650"/>
<dbReference type="SUPFAM" id="SSF50249">
    <property type="entry name" value="Nucleic acid-binding proteins"/>
    <property type="match status" value="1"/>
</dbReference>
<dbReference type="VEuPathDB" id="ToxoDB:BESB_065650"/>
<evidence type="ECO:0000256" key="1">
    <source>
        <dbReference type="ARBA" id="ARBA00004604"/>
    </source>
</evidence>
<evidence type="ECO:0000259" key="5">
    <source>
        <dbReference type="Pfam" id="PF14382"/>
    </source>
</evidence>
<dbReference type="Pfam" id="PF10447">
    <property type="entry name" value="EXOSC1"/>
    <property type="match status" value="2"/>
</dbReference>
<dbReference type="OrthoDB" id="440760at2759"/>
<dbReference type="GeneID" id="40311491"/>
<evidence type="ECO:0000256" key="2">
    <source>
        <dbReference type="ARBA" id="ARBA00022490"/>
    </source>
</evidence>
<dbReference type="RefSeq" id="XP_029218541.1">
    <property type="nucleotide sequence ID" value="XM_029364958.1"/>
</dbReference>
<comment type="subcellular location">
    <subcellularLocation>
        <location evidence="1">Nucleus</location>
        <location evidence="1">Nucleolus</location>
    </subcellularLocation>
</comment>
<keyword evidence="3" id="KW-0271">Exosome</keyword>
<proteinExistence type="predicted"/>
<dbReference type="GO" id="GO:0006396">
    <property type="term" value="P:RNA processing"/>
    <property type="evidence" value="ECO:0007669"/>
    <property type="project" value="InterPro"/>
</dbReference>
<comment type="caution">
    <text evidence="6">The sequence shown here is derived from an EMBL/GenBank/DDBJ whole genome shotgun (WGS) entry which is preliminary data.</text>
</comment>
<dbReference type="STRING" id="94643.A0A2A9MGL1"/>
<keyword evidence="7" id="KW-1185">Reference proteome</keyword>
<dbReference type="GO" id="GO:0005730">
    <property type="term" value="C:nucleolus"/>
    <property type="evidence" value="ECO:0007669"/>
    <property type="project" value="UniProtKB-SubCell"/>
</dbReference>
<feature type="domain" description="Exosome complex component CSL4 C-terminal" evidence="4">
    <location>
        <begin position="135"/>
        <end position="175"/>
    </location>
</feature>
<feature type="domain" description="Exosome complex component N-terminal" evidence="5">
    <location>
        <begin position="34"/>
        <end position="67"/>
    </location>
</feature>
<organism evidence="6 7">
    <name type="scientific">Besnoitia besnoiti</name>
    <name type="common">Apicomplexan protozoan</name>
    <dbReference type="NCBI Taxonomy" id="94643"/>
    <lineage>
        <taxon>Eukaryota</taxon>
        <taxon>Sar</taxon>
        <taxon>Alveolata</taxon>
        <taxon>Apicomplexa</taxon>
        <taxon>Conoidasida</taxon>
        <taxon>Coccidia</taxon>
        <taxon>Eucoccidiorida</taxon>
        <taxon>Eimeriorina</taxon>
        <taxon>Sarcocystidae</taxon>
        <taxon>Besnoitia</taxon>
    </lineage>
</organism>
<dbReference type="EMBL" id="NWUJ01000006">
    <property type="protein sequence ID" value="PFH34532.1"/>
    <property type="molecule type" value="Genomic_DNA"/>
</dbReference>
<dbReference type="Pfam" id="PF14382">
    <property type="entry name" value="ECR1_N"/>
    <property type="match status" value="1"/>
</dbReference>
<dbReference type="AlphaFoldDB" id="A0A2A9MGL1"/>
<dbReference type="Proteomes" id="UP000224006">
    <property type="component" value="Chromosome VI"/>
</dbReference>
<evidence type="ECO:0000313" key="7">
    <source>
        <dbReference type="Proteomes" id="UP000224006"/>
    </source>
</evidence>
<gene>
    <name evidence="6" type="ORF">BESB_065650</name>
</gene>
<dbReference type="GO" id="GO:0003723">
    <property type="term" value="F:RNA binding"/>
    <property type="evidence" value="ECO:0007669"/>
    <property type="project" value="InterPro"/>
</dbReference>
<accession>A0A2A9MGL1</accession>
<dbReference type="Gene3D" id="2.40.50.100">
    <property type="match status" value="1"/>
</dbReference>
<dbReference type="PANTHER" id="PTHR12686">
    <property type="entry name" value="3'-5' EXORIBONUCLEASE CSL4-RELATED"/>
    <property type="match status" value="1"/>
</dbReference>
<dbReference type="GO" id="GO:0005737">
    <property type="term" value="C:cytoplasm"/>
    <property type="evidence" value="ECO:0007669"/>
    <property type="project" value="TreeGrafter"/>
</dbReference>
<keyword evidence="2" id="KW-0963">Cytoplasm</keyword>
<dbReference type="GO" id="GO:0000176">
    <property type="term" value="C:nuclear exosome (RNase complex)"/>
    <property type="evidence" value="ECO:0007669"/>
    <property type="project" value="TreeGrafter"/>
</dbReference>
<dbReference type="PANTHER" id="PTHR12686:SF8">
    <property type="entry name" value="EXOSOME COMPLEX COMPONENT CSL4"/>
    <property type="match status" value="1"/>
</dbReference>
<sequence length="231" mass="24601">MTDTHAQRDSVAPTALVEARSHTSVGVSRGNVRTPGERLGSALVYAPGSGAYVRDGFIYAAVVGREQVETPTQEANLTTADQRSATRRLPLVSVVSAGKSPAVLPTIGCFVLAQVTKISQRRVDCSILAVDGHTLAEPFRGFIRSQDIRETDVDSVDVLECFKPGDVVRAKVISVGDGRCYVLSTAAAELGVLFAQGRDGGQLQPVTCKLMRCDVTGRLHRRKVAAPVLLS</sequence>
<dbReference type="InterPro" id="IPR019495">
    <property type="entry name" value="EXOSC1_C"/>
</dbReference>
<dbReference type="Gene3D" id="2.40.50.140">
    <property type="entry name" value="Nucleic acid-binding proteins"/>
    <property type="match status" value="1"/>
</dbReference>
<dbReference type="InterPro" id="IPR025721">
    <property type="entry name" value="Exosome_cplx_N_dom"/>
</dbReference>
<dbReference type="InterPro" id="IPR039771">
    <property type="entry name" value="Csl4"/>
</dbReference>
<evidence type="ECO:0000256" key="3">
    <source>
        <dbReference type="ARBA" id="ARBA00022835"/>
    </source>
</evidence>
<evidence type="ECO:0000259" key="4">
    <source>
        <dbReference type="Pfam" id="PF10447"/>
    </source>
</evidence>
<reference evidence="6 7" key="1">
    <citation type="submission" date="2017-09" db="EMBL/GenBank/DDBJ databases">
        <title>Genome sequencing of Besnoitia besnoiti strain Bb-Ger1.</title>
        <authorList>
            <person name="Schares G."/>
            <person name="Venepally P."/>
            <person name="Lorenzi H.A."/>
        </authorList>
    </citation>
    <scope>NUCLEOTIDE SEQUENCE [LARGE SCALE GENOMIC DNA]</scope>
    <source>
        <strain evidence="6 7">Bb-Ger1</strain>
    </source>
</reference>
<dbReference type="SUPFAM" id="SSF110324">
    <property type="entry name" value="Ribosomal L27 protein-like"/>
    <property type="match status" value="1"/>
</dbReference>
<protein>
    <submittedName>
        <fullName evidence="6">Putative 3'-5' exoribonuclease csl4</fullName>
    </submittedName>
</protein>